<evidence type="ECO:0000256" key="2">
    <source>
        <dbReference type="SAM" id="SignalP"/>
    </source>
</evidence>
<reference evidence="5" key="1">
    <citation type="journal article" date="2019" name="Int. J. Syst. Evol. Microbiol.">
        <title>The Global Catalogue of Microorganisms (GCM) 10K type strain sequencing project: providing services to taxonomists for standard genome sequencing and annotation.</title>
        <authorList>
            <consortium name="The Broad Institute Genomics Platform"/>
            <consortium name="The Broad Institute Genome Sequencing Center for Infectious Disease"/>
            <person name="Wu L."/>
            <person name="Ma J."/>
        </authorList>
    </citation>
    <scope>NUCLEOTIDE SEQUENCE [LARGE SCALE GENOMIC DNA]</scope>
    <source>
        <strain evidence="5">KCTC 42423</strain>
    </source>
</reference>
<dbReference type="RefSeq" id="WP_176027915.1">
    <property type="nucleotide sequence ID" value="NZ_JBHSJV010000001.1"/>
</dbReference>
<keyword evidence="5" id="KW-1185">Reference proteome</keyword>
<dbReference type="InterPro" id="IPR026444">
    <property type="entry name" value="Secre_tail"/>
</dbReference>
<comment type="caution">
    <text evidence="4">The sequence shown here is derived from an EMBL/GenBank/DDBJ whole genome shotgun (WGS) entry which is preliminary data.</text>
</comment>
<evidence type="ECO:0000256" key="1">
    <source>
        <dbReference type="ARBA" id="ARBA00022729"/>
    </source>
</evidence>
<name>A0ABW5N3W5_9FLAO</name>
<dbReference type="Proteomes" id="UP001597459">
    <property type="component" value="Unassembled WGS sequence"/>
</dbReference>
<dbReference type="NCBIfam" id="TIGR04183">
    <property type="entry name" value="Por_Secre_tail"/>
    <property type="match status" value="1"/>
</dbReference>
<evidence type="ECO:0000259" key="3">
    <source>
        <dbReference type="Pfam" id="PF18962"/>
    </source>
</evidence>
<feature type="chain" id="PRO_5046755143" evidence="2">
    <location>
        <begin position="25"/>
        <end position="116"/>
    </location>
</feature>
<accession>A0ABW5N3W5</accession>
<proteinExistence type="predicted"/>
<evidence type="ECO:0000313" key="4">
    <source>
        <dbReference type="EMBL" id="MFD2589470.1"/>
    </source>
</evidence>
<gene>
    <name evidence="4" type="ORF">ACFSTE_01415</name>
</gene>
<feature type="signal peptide" evidence="2">
    <location>
        <begin position="1"/>
        <end position="24"/>
    </location>
</feature>
<dbReference type="Pfam" id="PF18962">
    <property type="entry name" value="Por_Secre_tail"/>
    <property type="match status" value="1"/>
</dbReference>
<sequence length="116" mass="12661">MKKIYLLLIFTCIMALSFTPGVKAQAPHAEKDLAAEISIRGLRIYPNPASANEGKLYITSASAKTKTITIFNVLGKKVLFKVLVEKVLDISPLNTGVYIIQVKEGGKSVTKKLIIN</sequence>
<protein>
    <submittedName>
        <fullName evidence="4">T9SS type A sorting domain-containing protein</fullName>
    </submittedName>
</protein>
<dbReference type="EMBL" id="JBHULX010000001">
    <property type="protein sequence ID" value="MFD2589470.1"/>
    <property type="molecule type" value="Genomic_DNA"/>
</dbReference>
<feature type="domain" description="Secretion system C-terminal sorting" evidence="3">
    <location>
        <begin position="44"/>
        <end position="115"/>
    </location>
</feature>
<evidence type="ECO:0000313" key="5">
    <source>
        <dbReference type="Proteomes" id="UP001597459"/>
    </source>
</evidence>
<keyword evidence="1 2" id="KW-0732">Signal</keyword>
<organism evidence="4 5">
    <name type="scientific">Aquimarina hainanensis</name>
    <dbReference type="NCBI Taxonomy" id="1578017"/>
    <lineage>
        <taxon>Bacteria</taxon>
        <taxon>Pseudomonadati</taxon>
        <taxon>Bacteroidota</taxon>
        <taxon>Flavobacteriia</taxon>
        <taxon>Flavobacteriales</taxon>
        <taxon>Flavobacteriaceae</taxon>
        <taxon>Aquimarina</taxon>
    </lineage>
</organism>